<evidence type="ECO:0000256" key="1">
    <source>
        <dbReference type="SAM" id="MobiDB-lite"/>
    </source>
</evidence>
<dbReference type="Proteomes" id="UP000515743">
    <property type="component" value="Chromosome"/>
</dbReference>
<organism evidence="3 4">
    <name type="scientific">Corynebacterium incognita</name>
    <dbReference type="NCBI Taxonomy" id="2754725"/>
    <lineage>
        <taxon>Bacteria</taxon>
        <taxon>Bacillati</taxon>
        <taxon>Actinomycetota</taxon>
        <taxon>Actinomycetes</taxon>
        <taxon>Mycobacteriales</taxon>
        <taxon>Corynebacteriaceae</taxon>
        <taxon>Corynebacterium</taxon>
    </lineage>
</organism>
<feature type="compositionally biased region" description="Basic and acidic residues" evidence="1">
    <location>
        <begin position="165"/>
        <end position="179"/>
    </location>
</feature>
<dbReference type="EMBL" id="CP059404">
    <property type="protein sequence ID" value="QNE88637.1"/>
    <property type="molecule type" value="Genomic_DNA"/>
</dbReference>
<evidence type="ECO:0000313" key="4">
    <source>
        <dbReference type="Proteomes" id="UP000515743"/>
    </source>
</evidence>
<feature type="compositionally biased region" description="Acidic residues" evidence="1">
    <location>
        <begin position="141"/>
        <end position="157"/>
    </location>
</feature>
<keyword evidence="2" id="KW-0812">Transmembrane</keyword>
<accession>A0A7G7CM21</accession>
<reference evidence="3 4" key="1">
    <citation type="submission" date="2020-07" db="EMBL/GenBank/DDBJ databases">
        <title>Complete genome and description of Corynebacterium incognita strain Marseille-Q3630 sp. nov.</title>
        <authorList>
            <person name="Boxberger M."/>
        </authorList>
    </citation>
    <scope>NUCLEOTIDE SEQUENCE [LARGE SCALE GENOMIC DNA]</scope>
    <source>
        <strain evidence="3 4">Marseille-Q3630</strain>
    </source>
</reference>
<dbReference type="KEGG" id="cik:H0194_05830"/>
<proteinExistence type="predicted"/>
<name>A0A7G7CM21_9CORY</name>
<evidence type="ECO:0000313" key="3">
    <source>
        <dbReference type="EMBL" id="QNE88637.1"/>
    </source>
</evidence>
<keyword evidence="4" id="KW-1185">Reference proteome</keyword>
<dbReference type="AlphaFoldDB" id="A0A7G7CM21"/>
<feature type="region of interest" description="Disordered" evidence="1">
    <location>
        <begin position="108"/>
        <end position="179"/>
    </location>
</feature>
<evidence type="ECO:0000256" key="2">
    <source>
        <dbReference type="SAM" id="Phobius"/>
    </source>
</evidence>
<protein>
    <submittedName>
        <fullName evidence="3">Uncharacterized protein</fullName>
    </submittedName>
</protein>
<sequence length="179" mass="20147">MNPTTLKATYNVAASLWNRFNEYRAEKAQEAYSALAGAVETVDDDMFPATRREAGALTRAAHARLEKQKEELPPKKKKNYWLPALLIAAGAAIGGAFYFFKKREEPLEEPPRTDDFEGSTLVYTSTTEDDLLERQAASDPEYPDMVEEPVTERDEELLGSIDEQLEAHRKGPKHALDED</sequence>
<feature type="transmembrane region" description="Helical" evidence="2">
    <location>
        <begin position="80"/>
        <end position="100"/>
    </location>
</feature>
<keyword evidence="2" id="KW-0472">Membrane</keyword>
<gene>
    <name evidence="3" type="ORF">H0194_05830</name>
</gene>
<dbReference type="RefSeq" id="WP_185175027.1">
    <property type="nucleotide sequence ID" value="NZ_CP059404.1"/>
</dbReference>
<keyword evidence="2" id="KW-1133">Transmembrane helix</keyword>